<sequence>MSKKPETKAPSKAEEKAGAKAAAKAAGKAAEKAAEKPAAVPAAATKEEEGGAEAGRKGWLTAAVIPQEEWKGFKYRGFTFEEISKMSMEEFIKLLPARQRRSLMRGLKPEHRKFLEKVRRARKLVIEGKKVTLKTHTRDMIILPEMVGLTIAVYNGITYLPITISPWHVGHYLGEFVITSKIVQHGEPGLKATRSTLHIASK</sequence>
<reference evidence="12" key="2">
    <citation type="submission" date="2020-09" db="EMBL/GenBank/DDBJ databases">
        <authorList>
            <person name="Sun Q."/>
            <person name="Ohkuma M."/>
        </authorList>
    </citation>
    <scope>NUCLEOTIDE SEQUENCE</scope>
    <source>
        <strain evidence="12">JCM 11219</strain>
    </source>
</reference>
<dbReference type="Proteomes" id="UP000657075">
    <property type="component" value="Unassembled WGS sequence"/>
</dbReference>
<dbReference type="InterPro" id="IPR002222">
    <property type="entry name" value="Ribosomal_uS19"/>
</dbReference>
<dbReference type="OrthoDB" id="30559at2157"/>
<evidence type="ECO:0000256" key="8">
    <source>
        <dbReference type="HAMAP-Rule" id="MF_00531"/>
    </source>
</evidence>
<dbReference type="PANTHER" id="PTHR11880">
    <property type="entry name" value="RIBOSOMAL PROTEIN S19P FAMILY MEMBER"/>
    <property type="match status" value="1"/>
</dbReference>
<reference evidence="11" key="4">
    <citation type="journal article" date="2023" name="Microbiol. Resour. Announc.">
        <title>Complete Genome Sequence of Vulcanisaeta souniana Strain IC-059, a Hyperthermophilic Archaeon Isolated from Hot Spring Water in Japan.</title>
        <authorList>
            <person name="Kato S."/>
            <person name="Itoh T."/>
            <person name="Wu L."/>
            <person name="Ma J."/>
            <person name="Ohkuma M."/>
        </authorList>
    </citation>
    <scope>NUCLEOTIDE SEQUENCE</scope>
    <source>
        <strain evidence="11">JCM 11219</strain>
    </source>
</reference>
<protein>
    <recommendedName>
        <fullName evidence="7 8">Small ribosomal subunit protein uS19</fullName>
    </recommendedName>
</protein>
<dbReference type="InterPro" id="IPR023575">
    <property type="entry name" value="Ribosomal_uS19_SF"/>
</dbReference>
<reference evidence="14" key="3">
    <citation type="submission" date="2022-09" db="EMBL/GenBank/DDBJ databases">
        <title>Complete genome sequence of Vulcanisaeta souniana.</title>
        <authorList>
            <person name="Kato S."/>
            <person name="Itoh T."/>
            <person name="Ohkuma M."/>
        </authorList>
    </citation>
    <scope>NUCLEOTIDE SEQUENCE [LARGE SCALE GENOMIC DNA]</scope>
    <source>
        <strain evidence="14">JCM 11219</strain>
    </source>
</reference>
<proteinExistence type="inferred from homology"/>
<evidence type="ECO:0000256" key="5">
    <source>
        <dbReference type="ARBA" id="ARBA00022980"/>
    </source>
</evidence>
<feature type="region of interest" description="Disordered" evidence="10">
    <location>
        <begin position="1"/>
        <end position="53"/>
    </location>
</feature>
<dbReference type="AlphaFoldDB" id="A0A830ED35"/>
<dbReference type="Proteomes" id="UP001060771">
    <property type="component" value="Chromosome"/>
</dbReference>
<dbReference type="EMBL" id="AP026830">
    <property type="protein sequence ID" value="BDR93074.1"/>
    <property type="molecule type" value="Genomic_DNA"/>
</dbReference>
<keyword evidence="6 8" id="KW-0687">Ribonucleoprotein</keyword>
<feature type="compositionally biased region" description="Low complexity" evidence="10">
    <location>
        <begin position="19"/>
        <end position="28"/>
    </location>
</feature>
<evidence type="ECO:0000313" key="12">
    <source>
        <dbReference type="EMBL" id="GGI87277.1"/>
    </source>
</evidence>
<dbReference type="FunFam" id="3.30.860.10:FF:000002">
    <property type="entry name" value="40S ribosomal protein S15"/>
    <property type="match status" value="1"/>
</dbReference>
<dbReference type="GO" id="GO:0022627">
    <property type="term" value="C:cytosolic small ribosomal subunit"/>
    <property type="evidence" value="ECO:0007669"/>
    <property type="project" value="UniProtKB-UniRule"/>
</dbReference>
<keyword evidence="4 8" id="KW-0694">RNA-binding</keyword>
<dbReference type="NCBIfam" id="NF003121">
    <property type="entry name" value="PRK04038.1"/>
    <property type="match status" value="1"/>
</dbReference>
<evidence type="ECO:0000256" key="7">
    <source>
        <dbReference type="ARBA" id="ARBA00035163"/>
    </source>
</evidence>
<dbReference type="GO" id="GO:0019843">
    <property type="term" value="F:rRNA binding"/>
    <property type="evidence" value="ECO:0007669"/>
    <property type="project" value="UniProtKB-UniRule"/>
</dbReference>
<evidence type="ECO:0000256" key="9">
    <source>
        <dbReference type="RuleBase" id="RU003485"/>
    </source>
</evidence>
<dbReference type="Gene3D" id="3.30.860.10">
    <property type="entry name" value="30s Ribosomal Protein S19, Chain A"/>
    <property type="match status" value="1"/>
</dbReference>
<gene>
    <name evidence="8 12" type="primary">rps19p</name>
    <name evidence="12" type="ORF">GCM10007112_25240</name>
    <name evidence="11" type="ORF">Vsou_21670</name>
</gene>
<dbReference type="GO" id="GO:0000028">
    <property type="term" value="P:ribosomal small subunit assembly"/>
    <property type="evidence" value="ECO:0007669"/>
    <property type="project" value="TreeGrafter"/>
</dbReference>
<keyword evidence="14" id="KW-1185">Reference proteome</keyword>
<evidence type="ECO:0000313" key="11">
    <source>
        <dbReference type="EMBL" id="BDR93074.1"/>
    </source>
</evidence>
<evidence type="ECO:0000313" key="13">
    <source>
        <dbReference type="Proteomes" id="UP000657075"/>
    </source>
</evidence>
<dbReference type="SUPFAM" id="SSF54570">
    <property type="entry name" value="Ribosomal protein S19"/>
    <property type="match status" value="1"/>
</dbReference>
<dbReference type="PANTHER" id="PTHR11880:SF2">
    <property type="entry name" value="SMALL RIBOSOMAL SUBUNIT PROTEIN US19"/>
    <property type="match status" value="1"/>
</dbReference>
<organism evidence="12 13">
    <name type="scientific">Vulcanisaeta souniana JCM 11219</name>
    <dbReference type="NCBI Taxonomy" id="1293586"/>
    <lineage>
        <taxon>Archaea</taxon>
        <taxon>Thermoproteota</taxon>
        <taxon>Thermoprotei</taxon>
        <taxon>Thermoproteales</taxon>
        <taxon>Thermoproteaceae</taxon>
        <taxon>Vulcanisaeta</taxon>
    </lineage>
</organism>
<dbReference type="NCBIfam" id="TIGR01025">
    <property type="entry name" value="uS19_arch"/>
    <property type="match status" value="1"/>
</dbReference>
<dbReference type="Pfam" id="PF00203">
    <property type="entry name" value="Ribosomal_S19"/>
    <property type="match status" value="1"/>
</dbReference>
<dbReference type="HAMAP" id="MF_00531">
    <property type="entry name" value="Ribosomal_uS19"/>
    <property type="match status" value="1"/>
</dbReference>
<comment type="function">
    <text evidence="1 8">Protein S19 forms a complex with S13 that binds strongly to the 16S ribosomal RNA.</text>
</comment>
<feature type="compositionally biased region" description="Basic and acidic residues" evidence="10">
    <location>
        <begin position="1"/>
        <end position="18"/>
    </location>
</feature>
<evidence type="ECO:0000256" key="6">
    <source>
        <dbReference type="ARBA" id="ARBA00023274"/>
    </source>
</evidence>
<dbReference type="GO" id="GO:0003735">
    <property type="term" value="F:structural constituent of ribosome"/>
    <property type="evidence" value="ECO:0007669"/>
    <property type="project" value="UniProtKB-UniRule"/>
</dbReference>
<evidence type="ECO:0000256" key="4">
    <source>
        <dbReference type="ARBA" id="ARBA00022884"/>
    </source>
</evidence>
<evidence type="ECO:0000256" key="10">
    <source>
        <dbReference type="SAM" id="MobiDB-lite"/>
    </source>
</evidence>
<accession>A0A830ED35</accession>
<dbReference type="InterPro" id="IPR005713">
    <property type="entry name" value="Ribosomal_uS19_euk/arc"/>
</dbReference>
<evidence type="ECO:0000256" key="1">
    <source>
        <dbReference type="ARBA" id="ARBA00003239"/>
    </source>
</evidence>
<comment type="similarity">
    <text evidence="2 8 9">Belongs to the universal ribosomal protein uS19 family.</text>
</comment>
<evidence type="ECO:0000256" key="2">
    <source>
        <dbReference type="ARBA" id="ARBA00007345"/>
    </source>
</evidence>
<dbReference type="PRINTS" id="PR00975">
    <property type="entry name" value="RIBOSOMALS19"/>
</dbReference>
<dbReference type="PROSITE" id="PS00323">
    <property type="entry name" value="RIBOSOMAL_S19"/>
    <property type="match status" value="1"/>
</dbReference>
<name>A0A830ED35_9CREN</name>
<reference evidence="12" key="1">
    <citation type="journal article" date="2014" name="Int. J. Syst. Evol. Microbiol.">
        <title>Complete genome sequence of Corynebacterium casei LMG S-19264T (=DSM 44701T), isolated from a smear-ripened cheese.</title>
        <authorList>
            <consortium name="US DOE Joint Genome Institute (JGI-PGF)"/>
            <person name="Walter F."/>
            <person name="Albersmeier A."/>
            <person name="Kalinowski J."/>
            <person name="Ruckert C."/>
        </authorList>
    </citation>
    <scope>NUCLEOTIDE SEQUENCE</scope>
    <source>
        <strain evidence="12">JCM 11219</strain>
    </source>
</reference>
<dbReference type="GO" id="GO:0006412">
    <property type="term" value="P:translation"/>
    <property type="evidence" value="ECO:0007669"/>
    <property type="project" value="UniProtKB-UniRule"/>
</dbReference>
<keyword evidence="3 8" id="KW-0699">rRNA-binding</keyword>
<evidence type="ECO:0000313" key="14">
    <source>
        <dbReference type="Proteomes" id="UP001060771"/>
    </source>
</evidence>
<dbReference type="EMBL" id="BMNM01000017">
    <property type="protein sequence ID" value="GGI87277.1"/>
    <property type="molecule type" value="Genomic_DNA"/>
</dbReference>
<dbReference type="InterPro" id="IPR020934">
    <property type="entry name" value="Ribosomal_uS19_CS"/>
</dbReference>
<keyword evidence="5 8" id="KW-0689">Ribosomal protein</keyword>
<evidence type="ECO:0000256" key="3">
    <source>
        <dbReference type="ARBA" id="ARBA00022730"/>
    </source>
</evidence>